<reference evidence="2" key="2">
    <citation type="submission" date="2015-01" db="EMBL/GenBank/DDBJ databases">
        <title>Evolutionary Origins and Diversification of the Mycorrhizal Mutualists.</title>
        <authorList>
            <consortium name="DOE Joint Genome Institute"/>
            <consortium name="Mycorrhizal Genomics Consortium"/>
            <person name="Kohler A."/>
            <person name="Kuo A."/>
            <person name="Nagy L.G."/>
            <person name="Floudas D."/>
            <person name="Copeland A."/>
            <person name="Barry K.W."/>
            <person name="Cichocki N."/>
            <person name="Veneault-Fourrey C."/>
            <person name="LaButti K."/>
            <person name="Lindquist E.A."/>
            <person name="Lipzen A."/>
            <person name="Lundell T."/>
            <person name="Morin E."/>
            <person name="Murat C."/>
            <person name="Riley R."/>
            <person name="Ohm R."/>
            <person name="Sun H."/>
            <person name="Tunlid A."/>
            <person name="Henrissat B."/>
            <person name="Grigoriev I.V."/>
            <person name="Hibbett D.S."/>
            <person name="Martin F."/>
        </authorList>
    </citation>
    <scope>NUCLEOTIDE SEQUENCE [LARGE SCALE GENOMIC DNA]</scope>
    <source>
        <strain evidence="2">MAFF 305830</strain>
    </source>
</reference>
<sequence length="174" mass="19310">MQSSFDPAILTSSPLRQLYEVLTVFEAQRDWSIAARAALLDRVAARLPRAHQPDVFLLHSMLEELGVDVGSLSDLSTDEGEEVPAISRLSRSNAPAQSKFTQKISGSTSLAKTPPTLSPQLASLMTTREIELGEDRKTHRNTTDGRVCRYTSLRRLYIGLHAFYNLQSIILVNV</sequence>
<dbReference type="HOGENOM" id="CLU_1541043_0_0_1"/>
<reference evidence="1 2" key="1">
    <citation type="submission" date="2014-04" db="EMBL/GenBank/DDBJ databases">
        <authorList>
            <consortium name="DOE Joint Genome Institute"/>
            <person name="Kuo A."/>
            <person name="Zuccaro A."/>
            <person name="Kohler A."/>
            <person name="Nagy L.G."/>
            <person name="Floudas D."/>
            <person name="Copeland A."/>
            <person name="Barry K.W."/>
            <person name="Cichocki N."/>
            <person name="Veneault-Fourrey C."/>
            <person name="LaButti K."/>
            <person name="Lindquist E.A."/>
            <person name="Lipzen A."/>
            <person name="Lundell T."/>
            <person name="Morin E."/>
            <person name="Murat C."/>
            <person name="Sun H."/>
            <person name="Tunlid A."/>
            <person name="Henrissat B."/>
            <person name="Grigoriev I.V."/>
            <person name="Hibbett D.S."/>
            <person name="Martin F."/>
            <person name="Nordberg H.P."/>
            <person name="Cantor M.N."/>
            <person name="Hua S.X."/>
        </authorList>
    </citation>
    <scope>NUCLEOTIDE SEQUENCE [LARGE SCALE GENOMIC DNA]</scope>
    <source>
        <strain evidence="1 2">MAFF 305830</strain>
    </source>
</reference>
<dbReference type="OrthoDB" id="3140704at2759"/>
<evidence type="ECO:0000313" key="1">
    <source>
        <dbReference type="EMBL" id="KIM29591.1"/>
    </source>
</evidence>
<dbReference type="AlphaFoldDB" id="A0A0C3BDV4"/>
<name>A0A0C3BDV4_SERVB</name>
<accession>A0A0C3BDV4</accession>
<dbReference type="EMBL" id="KN824288">
    <property type="protein sequence ID" value="KIM29591.1"/>
    <property type="molecule type" value="Genomic_DNA"/>
</dbReference>
<organism evidence="1 2">
    <name type="scientific">Serendipita vermifera MAFF 305830</name>
    <dbReference type="NCBI Taxonomy" id="933852"/>
    <lineage>
        <taxon>Eukaryota</taxon>
        <taxon>Fungi</taxon>
        <taxon>Dikarya</taxon>
        <taxon>Basidiomycota</taxon>
        <taxon>Agaricomycotina</taxon>
        <taxon>Agaricomycetes</taxon>
        <taxon>Sebacinales</taxon>
        <taxon>Serendipitaceae</taxon>
        <taxon>Serendipita</taxon>
    </lineage>
</organism>
<protein>
    <submittedName>
        <fullName evidence="1">Uncharacterized protein</fullName>
    </submittedName>
</protein>
<keyword evidence="2" id="KW-1185">Reference proteome</keyword>
<dbReference type="Proteomes" id="UP000054097">
    <property type="component" value="Unassembled WGS sequence"/>
</dbReference>
<proteinExistence type="predicted"/>
<evidence type="ECO:0000313" key="2">
    <source>
        <dbReference type="Proteomes" id="UP000054097"/>
    </source>
</evidence>
<gene>
    <name evidence="1" type="ORF">M408DRAFT_115979</name>
</gene>